<feature type="transmembrane region" description="Helical" evidence="5">
    <location>
        <begin position="169"/>
        <end position="188"/>
    </location>
</feature>
<accession>A0ABS6ILX3</accession>
<evidence type="ECO:0000256" key="5">
    <source>
        <dbReference type="SAM" id="Phobius"/>
    </source>
</evidence>
<feature type="transmembrane region" description="Helical" evidence="5">
    <location>
        <begin position="295"/>
        <end position="313"/>
    </location>
</feature>
<feature type="transmembrane region" description="Helical" evidence="5">
    <location>
        <begin position="86"/>
        <end position="104"/>
    </location>
</feature>
<feature type="transmembrane region" description="Helical" evidence="5">
    <location>
        <begin position="443"/>
        <end position="461"/>
    </location>
</feature>
<comment type="subcellular location">
    <subcellularLocation>
        <location evidence="1">Membrane</location>
        <topology evidence="1">Multi-pass membrane protein</topology>
    </subcellularLocation>
</comment>
<keyword evidence="7" id="KW-0436">Ligase</keyword>
<dbReference type="PANTHER" id="PTHR37422:SF23">
    <property type="entry name" value="TEICHURONIC ACID BIOSYNTHESIS PROTEIN TUAE"/>
    <property type="match status" value="1"/>
</dbReference>
<gene>
    <name evidence="7" type="ORF">KQ910_16745</name>
</gene>
<evidence type="ECO:0000256" key="1">
    <source>
        <dbReference type="ARBA" id="ARBA00004141"/>
    </source>
</evidence>
<feature type="transmembrane region" description="Helical" evidence="5">
    <location>
        <begin position="325"/>
        <end position="345"/>
    </location>
</feature>
<evidence type="ECO:0000256" key="4">
    <source>
        <dbReference type="ARBA" id="ARBA00023136"/>
    </source>
</evidence>
<dbReference type="EMBL" id="JAHOPB010000001">
    <property type="protein sequence ID" value="MBU8875425.1"/>
    <property type="molecule type" value="Genomic_DNA"/>
</dbReference>
<feature type="transmembrane region" description="Helical" evidence="5">
    <location>
        <begin position="467"/>
        <end position="486"/>
    </location>
</feature>
<comment type="caution">
    <text evidence="7">The sequence shown here is derived from an EMBL/GenBank/DDBJ whole genome shotgun (WGS) entry which is preliminary data.</text>
</comment>
<keyword evidence="2 5" id="KW-0812">Transmembrane</keyword>
<feature type="domain" description="O-antigen ligase-related" evidence="6">
    <location>
        <begin position="280"/>
        <end position="416"/>
    </location>
</feature>
<dbReference type="Proteomes" id="UP000727907">
    <property type="component" value="Unassembled WGS sequence"/>
</dbReference>
<evidence type="ECO:0000256" key="3">
    <source>
        <dbReference type="ARBA" id="ARBA00022989"/>
    </source>
</evidence>
<feature type="transmembrane region" description="Helical" evidence="5">
    <location>
        <begin position="264"/>
        <end position="289"/>
    </location>
</feature>
<protein>
    <submittedName>
        <fullName evidence="7">O-antigen ligase family protein</fullName>
    </submittedName>
</protein>
<keyword evidence="4 5" id="KW-0472">Membrane</keyword>
<keyword evidence="8" id="KW-1185">Reference proteome</keyword>
<dbReference type="InterPro" id="IPR007016">
    <property type="entry name" value="O-antigen_ligase-rel_domated"/>
</dbReference>
<feature type="transmembrane region" description="Helical" evidence="5">
    <location>
        <begin position="54"/>
        <end position="74"/>
    </location>
</feature>
<dbReference type="RefSeq" id="WP_216962633.1">
    <property type="nucleotide sequence ID" value="NZ_JAHOPB010000001.1"/>
</dbReference>
<sequence length="491" mass="52928">MTEWTEKGHEPGVVVLHDWRWFARRAIDRTTVFIFFAMVTLAALPMGANRDWAWAPLCVMFGLVAIPIALGIGPRGGHSVGPVERAPLLVLIGCWVFFAAFAVWQTTTWTPLTADAWLFQQAAEILGGARAPIPAIAADAARNSLLKCIACALIFLMARAVCRDRDNARWFLMALVISGVLVVAYGIAMQMATNSCYLGSYLRKQFELTSTDRCPMGGTFVNSNSFACYMGMAVLAAVALVFSKHRPRDAVNVSSGYDDEDDDVGFIDWFTGPRVVLLAVSLLMLGGMMMSASRAGFGATAAALMALGLLLMRGRWRSRPELGRVFVAGAVLFVLVGIVAGSALLSKFAVSADDSSRLRIWSAAFQAIGLSPWMGWGLGSFGDVFALLQPANSLQPNDIAHSTPLETIVELGVIASIPAMAIVLLPWAVCFRGALRRRLANRYLPAAAFAIAAVPILHSLIDFSLQMPAIGFVTSALLGMGWAQAFSRSER</sequence>
<feature type="transmembrane region" description="Helical" evidence="5">
    <location>
        <begin position="144"/>
        <end position="162"/>
    </location>
</feature>
<dbReference type="GO" id="GO:0016874">
    <property type="term" value="F:ligase activity"/>
    <property type="evidence" value="ECO:0007669"/>
    <property type="project" value="UniProtKB-KW"/>
</dbReference>
<feature type="transmembrane region" description="Helical" evidence="5">
    <location>
        <begin position="30"/>
        <end position="48"/>
    </location>
</feature>
<dbReference type="Pfam" id="PF04932">
    <property type="entry name" value="Wzy_C"/>
    <property type="match status" value="1"/>
</dbReference>
<keyword evidence="3 5" id="KW-1133">Transmembrane helix</keyword>
<name>A0ABS6ILX3_9HYPH</name>
<evidence type="ECO:0000256" key="2">
    <source>
        <dbReference type="ARBA" id="ARBA00022692"/>
    </source>
</evidence>
<feature type="transmembrane region" description="Helical" evidence="5">
    <location>
        <begin position="226"/>
        <end position="243"/>
    </location>
</feature>
<evidence type="ECO:0000313" key="8">
    <source>
        <dbReference type="Proteomes" id="UP000727907"/>
    </source>
</evidence>
<evidence type="ECO:0000313" key="7">
    <source>
        <dbReference type="EMBL" id="MBU8875425.1"/>
    </source>
</evidence>
<organism evidence="7 8">
    <name type="scientific">Reyranella humidisoli</name>
    <dbReference type="NCBI Taxonomy" id="2849149"/>
    <lineage>
        <taxon>Bacteria</taxon>
        <taxon>Pseudomonadati</taxon>
        <taxon>Pseudomonadota</taxon>
        <taxon>Alphaproteobacteria</taxon>
        <taxon>Hyphomicrobiales</taxon>
        <taxon>Reyranellaceae</taxon>
        <taxon>Reyranella</taxon>
    </lineage>
</organism>
<dbReference type="InterPro" id="IPR051533">
    <property type="entry name" value="WaaL-like"/>
</dbReference>
<evidence type="ECO:0000259" key="6">
    <source>
        <dbReference type="Pfam" id="PF04932"/>
    </source>
</evidence>
<feature type="transmembrane region" description="Helical" evidence="5">
    <location>
        <begin position="411"/>
        <end position="431"/>
    </location>
</feature>
<dbReference type="PANTHER" id="PTHR37422">
    <property type="entry name" value="TEICHURONIC ACID BIOSYNTHESIS PROTEIN TUAE"/>
    <property type="match status" value="1"/>
</dbReference>
<proteinExistence type="predicted"/>
<reference evidence="7 8" key="1">
    <citation type="submission" date="2021-06" db="EMBL/GenBank/DDBJ databases">
        <authorList>
            <person name="Lee D.H."/>
        </authorList>
    </citation>
    <scope>NUCLEOTIDE SEQUENCE [LARGE SCALE GENOMIC DNA]</scope>
    <source>
        <strain evidence="7 8">MMS21-HV4-11</strain>
    </source>
</reference>